<evidence type="ECO:0000313" key="3">
    <source>
        <dbReference type="Proteomes" id="UP001054945"/>
    </source>
</evidence>
<keyword evidence="1" id="KW-0472">Membrane</keyword>
<evidence type="ECO:0000313" key="2">
    <source>
        <dbReference type="EMBL" id="GIY10074.1"/>
    </source>
</evidence>
<proteinExistence type="predicted"/>
<reference evidence="2 3" key="1">
    <citation type="submission" date="2021-06" db="EMBL/GenBank/DDBJ databases">
        <title>Caerostris extrusa draft genome.</title>
        <authorList>
            <person name="Kono N."/>
            <person name="Arakawa K."/>
        </authorList>
    </citation>
    <scope>NUCLEOTIDE SEQUENCE [LARGE SCALE GENOMIC DNA]</scope>
</reference>
<feature type="transmembrane region" description="Helical" evidence="1">
    <location>
        <begin position="52"/>
        <end position="72"/>
    </location>
</feature>
<accession>A0AAV4QP77</accession>
<keyword evidence="1" id="KW-0812">Transmembrane</keyword>
<keyword evidence="1" id="KW-1133">Transmembrane helix</keyword>
<name>A0AAV4QP77_CAEEX</name>
<dbReference type="EMBL" id="BPLR01006471">
    <property type="protein sequence ID" value="GIY10074.1"/>
    <property type="molecule type" value="Genomic_DNA"/>
</dbReference>
<organism evidence="2 3">
    <name type="scientific">Caerostris extrusa</name>
    <name type="common">Bark spider</name>
    <name type="synonym">Caerostris bankana</name>
    <dbReference type="NCBI Taxonomy" id="172846"/>
    <lineage>
        <taxon>Eukaryota</taxon>
        <taxon>Metazoa</taxon>
        <taxon>Ecdysozoa</taxon>
        <taxon>Arthropoda</taxon>
        <taxon>Chelicerata</taxon>
        <taxon>Arachnida</taxon>
        <taxon>Araneae</taxon>
        <taxon>Araneomorphae</taxon>
        <taxon>Entelegynae</taxon>
        <taxon>Araneoidea</taxon>
        <taxon>Araneidae</taxon>
        <taxon>Caerostris</taxon>
    </lineage>
</organism>
<keyword evidence="3" id="KW-1185">Reference proteome</keyword>
<protein>
    <submittedName>
        <fullName evidence="2">Uncharacterized protein</fullName>
    </submittedName>
</protein>
<gene>
    <name evidence="2" type="ORF">CEXT_786601</name>
</gene>
<sequence>MAKEVKQKYFERTSMGSTNFHSKSAGYPLKHRAVFTPREWPHMTSFGQPGQAAYISSLIYFTYFAHLLTFITDSLRHSDAKRCVNESDMGTGYAAVSSRYPESIYL</sequence>
<dbReference type="AlphaFoldDB" id="A0AAV4QP77"/>
<comment type="caution">
    <text evidence="2">The sequence shown here is derived from an EMBL/GenBank/DDBJ whole genome shotgun (WGS) entry which is preliminary data.</text>
</comment>
<evidence type="ECO:0000256" key="1">
    <source>
        <dbReference type="SAM" id="Phobius"/>
    </source>
</evidence>
<dbReference type="Proteomes" id="UP001054945">
    <property type="component" value="Unassembled WGS sequence"/>
</dbReference>